<dbReference type="InterPro" id="IPR027806">
    <property type="entry name" value="HARBI1_dom"/>
</dbReference>
<dbReference type="Proteomes" id="UP001652625">
    <property type="component" value="Chromosome 02"/>
</dbReference>
<evidence type="ECO:0000313" key="9">
    <source>
        <dbReference type="Proteomes" id="UP001652625"/>
    </source>
</evidence>
<evidence type="ECO:0000259" key="8">
    <source>
        <dbReference type="Pfam" id="PF13359"/>
    </source>
</evidence>
<gene>
    <name evidence="10" type="primary">LOC136075986</name>
</gene>
<evidence type="ECO:0000313" key="10">
    <source>
        <dbReference type="RefSeq" id="XP_065645514.1"/>
    </source>
</evidence>
<keyword evidence="4" id="KW-0540">Nuclease</keyword>
<keyword evidence="6" id="KW-0378">Hydrolase</keyword>
<dbReference type="GeneID" id="136075986"/>
<evidence type="ECO:0000256" key="5">
    <source>
        <dbReference type="ARBA" id="ARBA00022723"/>
    </source>
</evidence>
<reference evidence="10" key="2">
    <citation type="submission" date="2025-08" db="UniProtKB">
        <authorList>
            <consortium name="RefSeq"/>
        </authorList>
    </citation>
    <scope>IDENTIFICATION</scope>
</reference>
<evidence type="ECO:0000256" key="7">
    <source>
        <dbReference type="ARBA" id="ARBA00023242"/>
    </source>
</evidence>
<evidence type="ECO:0000256" key="4">
    <source>
        <dbReference type="ARBA" id="ARBA00022722"/>
    </source>
</evidence>
<comment type="similarity">
    <text evidence="3">Belongs to the HARBI1 family.</text>
</comment>
<reference evidence="9" key="1">
    <citation type="submission" date="2025-05" db="UniProtKB">
        <authorList>
            <consortium name="RefSeq"/>
        </authorList>
    </citation>
    <scope>NUCLEOTIDE SEQUENCE [LARGE SCALE GENOMIC DNA]</scope>
</reference>
<dbReference type="RefSeq" id="XP_065645514.1">
    <property type="nucleotide sequence ID" value="XM_065789442.1"/>
</dbReference>
<organism evidence="9 10">
    <name type="scientific">Hydra vulgaris</name>
    <name type="common">Hydra</name>
    <name type="synonym">Hydra attenuata</name>
    <dbReference type="NCBI Taxonomy" id="6087"/>
    <lineage>
        <taxon>Eukaryota</taxon>
        <taxon>Metazoa</taxon>
        <taxon>Cnidaria</taxon>
        <taxon>Hydrozoa</taxon>
        <taxon>Hydroidolina</taxon>
        <taxon>Anthoathecata</taxon>
        <taxon>Aplanulata</taxon>
        <taxon>Hydridae</taxon>
        <taxon>Hydra</taxon>
    </lineage>
</organism>
<dbReference type="Pfam" id="PF13359">
    <property type="entry name" value="DDE_Tnp_4"/>
    <property type="match status" value="1"/>
</dbReference>
<evidence type="ECO:0000256" key="6">
    <source>
        <dbReference type="ARBA" id="ARBA00022801"/>
    </source>
</evidence>
<keyword evidence="7" id="KW-0539">Nucleus</keyword>
<evidence type="ECO:0000256" key="2">
    <source>
        <dbReference type="ARBA" id="ARBA00004123"/>
    </source>
</evidence>
<sequence length="312" mass="36271">MMQMKREKEKNKKRFWVRKVYAERLQKGEFHLLVQDLRLHDQEYFFKYFRMSPTTYEELLSFVAPVIVKQRTTMRDPVSPSERLAVTLRFLVTGDAQCTIAASYRISASTISRIISETCAAIWSSLKERNYLHVPSEKQEWKTIAKEFENMWNSPHAIGAIDGKHIVVQTPHNSGSEYFNYKKTHSIVLLAVCNAKYKFTMVDIGDSGRQSDGSVFNNCSLGYAIENNKLNIPDPEKIGNSNKILPYVLVADDAFGLKRHMMKPYPNQNILLKQKIFNYRLSRARRVIEIHLVLLHHVFEYFADQSLLISKK</sequence>
<dbReference type="PANTHER" id="PTHR22930:SF269">
    <property type="entry name" value="NUCLEASE HARBI1-LIKE PROTEIN"/>
    <property type="match status" value="1"/>
</dbReference>
<comment type="cofactor">
    <cofactor evidence="1">
        <name>a divalent metal cation</name>
        <dbReference type="ChEBI" id="CHEBI:60240"/>
    </cofactor>
</comment>
<comment type="subcellular location">
    <subcellularLocation>
        <location evidence="2">Nucleus</location>
    </subcellularLocation>
</comment>
<keyword evidence="9" id="KW-1185">Reference proteome</keyword>
<keyword evidence="5" id="KW-0479">Metal-binding</keyword>
<feature type="domain" description="DDE Tnp4" evidence="8">
    <location>
        <begin position="161"/>
        <end position="307"/>
    </location>
</feature>
<dbReference type="InterPro" id="IPR045249">
    <property type="entry name" value="HARBI1-like"/>
</dbReference>
<name>A0ABM4B9G2_HYDVU</name>
<accession>A0ABM4B9G2</accession>
<evidence type="ECO:0000256" key="1">
    <source>
        <dbReference type="ARBA" id="ARBA00001968"/>
    </source>
</evidence>
<evidence type="ECO:0000256" key="3">
    <source>
        <dbReference type="ARBA" id="ARBA00006958"/>
    </source>
</evidence>
<dbReference type="PANTHER" id="PTHR22930">
    <property type="match status" value="1"/>
</dbReference>
<proteinExistence type="inferred from homology"/>
<protein>
    <submittedName>
        <fullName evidence="10">Uncharacterized protein LOC136075986 isoform X2</fullName>
    </submittedName>
</protein>